<comment type="caution">
    <text evidence="5">The sequence shown here is derived from an EMBL/GenBank/DDBJ whole genome shotgun (WGS) entry which is preliminary data.</text>
</comment>
<evidence type="ECO:0000313" key="5">
    <source>
        <dbReference type="EMBL" id="MCE7509480.1"/>
    </source>
</evidence>
<dbReference type="RefSeq" id="WP_080530420.1">
    <property type="nucleotide sequence ID" value="NZ_CBDDTQ010000003.1"/>
</dbReference>
<dbReference type="PROSITE" id="PS00166">
    <property type="entry name" value="ENOYL_COA_HYDRATASE"/>
    <property type="match status" value="1"/>
</dbReference>
<dbReference type="Proteomes" id="UP001107961">
    <property type="component" value="Unassembled WGS sequence"/>
</dbReference>
<dbReference type="PANTHER" id="PTHR11941:SF169">
    <property type="entry name" value="(7AS)-7A-METHYL-1,5-DIOXO-2,3,5,6,7,7A-HEXAHYDRO-1H-INDENE-CARBOXYL-COA HYDROLASE"/>
    <property type="match status" value="1"/>
</dbReference>
<dbReference type="InterPro" id="IPR029045">
    <property type="entry name" value="ClpP/crotonase-like_dom_sf"/>
</dbReference>
<name>A0A9Q3W2M2_9GAMM</name>
<dbReference type="FunFam" id="3.90.226.10:FF:000009">
    <property type="entry name" value="Carnitinyl-CoA dehydratase"/>
    <property type="match status" value="1"/>
</dbReference>
<organism evidence="5 6">
    <name type="scientific">Alloalcanivorax xenomutans</name>
    <dbReference type="NCBI Taxonomy" id="1094342"/>
    <lineage>
        <taxon>Bacteria</taxon>
        <taxon>Pseudomonadati</taxon>
        <taxon>Pseudomonadota</taxon>
        <taxon>Gammaproteobacteria</taxon>
        <taxon>Oceanospirillales</taxon>
        <taxon>Alcanivoracaceae</taxon>
        <taxon>Alloalcanivorax</taxon>
    </lineage>
</organism>
<protein>
    <submittedName>
        <fullName evidence="5">Enoyl-CoA hydratase-related protein</fullName>
    </submittedName>
</protein>
<dbReference type="Pfam" id="PF00378">
    <property type="entry name" value="ECH_1"/>
    <property type="match status" value="1"/>
</dbReference>
<keyword evidence="3" id="KW-0456">Lyase</keyword>
<gene>
    <name evidence="5" type="ORF">LZG35_12590</name>
</gene>
<dbReference type="GeneID" id="94685425"/>
<dbReference type="InterPro" id="IPR014748">
    <property type="entry name" value="Enoyl-CoA_hydra_C"/>
</dbReference>
<reference evidence="5" key="1">
    <citation type="submission" date="2022-01" db="EMBL/GenBank/DDBJ databases">
        <authorList>
            <person name="Karlyshev A.V."/>
            <person name="Jaspars M."/>
        </authorList>
    </citation>
    <scope>NUCLEOTIDE SEQUENCE</scope>
    <source>
        <strain evidence="5">AGSA3-2</strain>
    </source>
</reference>
<dbReference type="Gene3D" id="3.90.226.10">
    <property type="entry name" value="2-enoyl-CoA Hydratase, Chain A, domain 1"/>
    <property type="match status" value="1"/>
</dbReference>
<dbReference type="GO" id="GO:0016829">
    <property type="term" value="F:lyase activity"/>
    <property type="evidence" value="ECO:0007669"/>
    <property type="project" value="UniProtKB-KW"/>
</dbReference>
<evidence type="ECO:0000256" key="2">
    <source>
        <dbReference type="ARBA" id="ARBA00023098"/>
    </source>
</evidence>
<comment type="similarity">
    <text evidence="1 4">Belongs to the enoyl-CoA hydratase/isomerase family.</text>
</comment>
<sequence length="262" mass="27901">MTDNTNNAVTLERLGDHIALVTLNRPQARNAVNGDVAQGLAAAVKATEADNDIRAVILQGSGDKVFCAGADLKEISAGNAHRLVTKEGGFAGFVHAPRRKVWIAALNGLALAGGLEIALTCDLRVASPKVAFGLPEVKRGLVALAGGLYRLPRNLPRAIALELIATGNTLDARRAYDFGLVNRLVEADQVLDTARELAETIAANAPIAVQESLVIARLTHDLDEAALIAAGDKAREYLVTTEDYQEGPRAFIEKREPVWTGR</sequence>
<evidence type="ECO:0000256" key="4">
    <source>
        <dbReference type="RuleBase" id="RU003707"/>
    </source>
</evidence>
<keyword evidence="6" id="KW-1185">Reference proteome</keyword>
<dbReference type="InterPro" id="IPR001753">
    <property type="entry name" value="Enoyl-CoA_hydra/iso"/>
</dbReference>
<dbReference type="SUPFAM" id="SSF52096">
    <property type="entry name" value="ClpP/crotonase"/>
    <property type="match status" value="1"/>
</dbReference>
<dbReference type="KEGG" id="axe:P40_03280"/>
<dbReference type="Gene3D" id="1.10.12.10">
    <property type="entry name" value="Lyase 2-enoyl-coa Hydratase, Chain A, domain 2"/>
    <property type="match status" value="1"/>
</dbReference>
<dbReference type="EMBL" id="JAJVKT010000014">
    <property type="protein sequence ID" value="MCE7509480.1"/>
    <property type="molecule type" value="Genomic_DNA"/>
</dbReference>
<keyword evidence="2" id="KW-0443">Lipid metabolism</keyword>
<dbReference type="InterPro" id="IPR018376">
    <property type="entry name" value="Enoyl-CoA_hyd/isom_CS"/>
</dbReference>
<evidence type="ECO:0000256" key="1">
    <source>
        <dbReference type="ARBA" id="ARBA00005254"/>
    </source>
</evidence>
<proteinExistence type="inferred from homology"/>
<evidence type="ECO:0000313" key="6">
    <source>
        <dbReference type="Proteomes" id="UP001107961"/>
    </source>
</evidence>
<dbReference type="PANTHER" id="PTHR11941">
    <property type="entry name" value="ENOYL-COA HYDRATASE-RELATED"/>
    <property type="match status" value="1"/>
</dbReference>
<accession>A0A9Q3W2M2</accession>
<dbReference type="AlphaFoldDB" id="A0A9Q3W2M2"/>
<dbReference type="CDD" id="cd06558">
    <property type="entry name" value="crotonase-like"/>
    <property type="match status" value="1"/>
</dbReference>
<dbReference type="GO" id="GO:0006635">
    <property type="term" value="P:fatty acid beta-oxidation"/>
    <property type="evidence" value="ECO:0007669"/>
    <property type="project" value="TreeGrafter"/>
</dbReference>
<evidence type="ECO:0000256" key="3">
    <source>
        <dbReference type="ARBA" id="ARBA00023239"/>
    </source>
</evidence>